<name>A0A077QK23_XENBV</name>
<comment type="caution">
    <text evidence="1">The sequence shown here is derived from an EMBL/GenBank/DDBJ whole genome shotgun (WGS) entry which is preliminary data.</text>
</comment>
<dbReference type="AlphaFoldDB" id="A0A077QK23"/>
<organism evidence="1 2">
    <name type="scientific">Xenorhabdus bovienii str. Intermedium</name>
    <dbReference type="NCBI Taxonomy" id="1379677"/>
    <lineage>
        <taxon>Bacteria</taxon>
        <taxon>Pseudomonadati</taxon>
        <taxon>Pseudomonadota</taxon>
        <taxon>Gammaproteobacteria</taxon>
        <taxon>Enterobacterales</taxon>
        <taxon>Morganellaceae</taxon>
        <taxon>Xenorhabdus</taxon>
    </lineage>
</organism>
<dbReference type="RefSeq" id="WP_196245171.1">
    <property type="nucleotide sequence ID" value="NZ_CAWLWA010000196.1"/>
</dbReference>
<evidence type="ECO:0000313" key="2">
    <source>
        <dbReference type="Proteomes" id="UP000028480"/>
    </source>
</evidence>
<sequence>MNVSSVAYQVITSGYATYSELSTIYSLEDALNLIEVHQVSEYNKRLIEELSGNHD</sequence>
<evidence type="ECO:0000313" key="1">
    <source>
        <dbReference type="EMBL" id="CDH33899.1"/>
    </source>
</evidence>
<protein>
    <recommendedName>
        <fullName evidence="3">Phage protein</fullName>
    </recommendedName>
</protein>
<reference evidence="1" key="1">
    <citation type="submission" date="2013-07" db="EMBL/GenBank/DDBJ databases">
        <title>Sub-species coevolution in mutualistic symbiosis.</title>
        <authorList>
            <person name="Murfin K."/>
            <person name="Klassen J."/>
            <person name="Lee M."/>
            <person name="Forst S."/>
            <person name="Stock P."/>
            <person name="Goodrich-Blair H."/>
        </authorList>
    </citation>
    <scope>NUCLEOTIDE SEQUENCE [LARGE SCALE GENOMIC DNA]</scope>
    <source>
        <strain evidence="1">Intermedium</strain>
    </source>
</reference>
<accession>A0A077QK23</accession>
<proteinExistence type="predicted"/>
<dbReference type="HOGENOM" id="CLU_201746_1_0_6"/>
<evidence type="ECO:0008006" key="3">
    <source>
        <dbReference type="Google" id="ProtNLM"/>
    </source>
</evidence>
<dbReference type="Proteomes" id="UP000028480">
    <property type="component" value="Unassembled WGS sequence"/>
</dbReference>
<dbReference type="EMBL" id="CBTB010000202">
    <property type="protein sequence ID" value="CDH33899.1"/>
    <property type="molecule type" value="Genomic_DNA"/>
</dbReference>
<gene>
    <name evidence="1" type="ORF">XBI1_2800025</name>
</gene>